<proteinExistence type="inferred from homology"/>
<dbReference type="PANTHER" id="PTHR30537:SF31">
    <property type="entry name" value="TRANSCRIPTIONAL REGULATOR, LYSR FAMILY"/>
    <property type="match status" value="1"/>
</dbReference>
<dbReference type="AlphaFoldDB" id="A0A016XG50"/>
<dbReference type="FunFam" id="1.10.10.10:FF:000001">
    <property type="entry name" value="LysR family transcriptional regulator"/>
    <property type="match status" value="1"/>
</dbReference>
<dbReference type="InterPro" id="IPR000847">
    <property type="entry name" value="LysR_HTH_N"/>
</dbReference>
<dbReference type="EMBL" id="JEMG01000001">
    <property type="protein sequence ID" value="EYC51034.1"/>
    <property type="molecule type" value="Genomic_DNA"/>
</dbReference>
<evidence type="ECO:0000256" key="1">
    <source>
        <dbReference type="ARBA" id="ARBA00009437"/>
    </source>
</evidence>
<evidence type="ECO:0000256" key="4">
    <source>
        <dbReference type="ARBA" id="ARBA00023163"/>
    </source>
</evidence>
<gene>
    <name evidence="6" type="ORF">AZ34_08065</name>
</gene>
<organism evidence="6 7">
    <name type="scientific">Hylemonella gracilis str. Niagara R</name>
    <dbReference type="NCBI Taxonomy" id="1458275"/>
    <lineage>
        <taxon>Bacteria</taxon>
        <taxon>Pseudomonadati</taxon>
        <taxon>Pseudomonadota</taxon>
        <taxon>Betaproteobacteria</taxon>
        <taxon>Burkholderiales</taxon>
        <taxon>Comamonadaceae</taxon>
        <taxon>Hylemonella</taxon>
    </lineage>
</organism>
<dbReference type="Gene3D" id="1.10.10.10">
    <property type="entry name" value="Winged helix-like DNA-binding domain superfamily/Winged helix DNA-binding domain"/>
    <property type="match status" value="1"/>
</dbReference>
<dbReference type="SUPFAM" id="SSF46785">
    <property type="entry name" value="Winged helix' DNA-binding domain"/>
    <property type="match status" value="1"/>
</dbReference>
<dbReference type="STRING" id="1458275.AZ34_08065"/>
<name>A0A016XG50_9BURK</name>
<comment type="similarity">
    <text evidence="1">Belongs to the LysR transcriptional regulatory family.</text>
</comment>
<evidence type="ECO:0000256" key="3">
    <source>
        <dbReference type="ARBA" id="ARBA00023125"/>
    </source>
</evidence>
<dbReference type="InterPro" id="IPR036390">
    <property type="entry name" value="WH_DNA-bd_sf"/>
</dbReference>
<dbReference type="Pfam" id="PF00126">
    <property type="entry name" value="HTH_1"/>
    <property type="match status" value="1"/>
</dbReference>
<dbReference type="CDD" id="cd08473">
    <property type="entry name" value="PBP2_CrgA_like_4"/>
    <property type="match status" value="1"/>
</dbReference>
<dbReference type="PROSITE" id="PS50931">
    <property type="entry name" value="HTH_LYSR"/>
    <property type="match status" value="1"/>
</dbReference>
<dbReference type="GO" id="GO:0006351">
    <property type="term" value="P:DNA-templated transcription"/>
    <property type="evidence" value="ECO:0007669"/>
    <property type="project" value="TreeGrafter"/>
</dbReference>
<comment type="caution">
    <text evidence="6">The sequence shown here is derived from an EMBL/GenBank/DDBJ whole genome shotgun (WGS) entry which is preliminary data.</text>
</comment>
<evidence type="ECO:0000313" key="6">
    <source>
        <dbReference type="EMBL" id="EYC51034.1"/>
    </source>
</evidence>
<keyword evidence="2" id="KW-0805">Transcription regulation</keyword>
<evidence type="ECO:0000259" key="5">
    <source>
        <dbReference type="PROSITE" id="PS50931"/>
    </source>
</evidence>
<dbReference type="Gene3D" id="3.40.190.290">
    <property type="match status" value="1"/>
</dbReference>
<dbReference type="InterPro" id="IPR005119">
    <property type="entry name" value="LysR_subst-bd"/>
</dbReference>
<dbReference type="PANTHER" id="PTHR30537">
    <property type="entry name" value="HTH-TYPE TRANSCRIPTIONAL REGULATOR"/>
    <property type="match status" value="1"/>
</dbReference>
<keyword evidence="4" id="KW-0804">Transcription</keyword>
<dbReference type="GO" id="GO:0043565">
    <property type="term" value="F:sequence-specific DNA binding"/>
    <property type="evidence" value="ECO:0007669"/>
    <property type="project" value="TreeGrafter"/>
</dbReference>
<protein>
    <submittedName>
        <fullName evidence="6">LysR family transcriptional regulator</fullName>
    </submittedName>
</protein>
<dbReference type="InterPro" id="IPR036388">
    <property type="entry name" value="WH-like_DNA-bd_sf"/>
</dbReference>
<dbReference type="OrthoDB" id="5671700at2"/>
<dbReference type="SUPFAM" id="SSF53850">
    <property type="entry name" value="Periplasmic binding protein-like II"/>
    <property type="match status" value="1"/>
</dbReference>
<dbReference type="GO" id="GO:0003700">
    <property type="term" value="F:DNA-binding transcription factor activity"/>
    <property type="evidence" value="ECO:0007669"/>
    <property type="project" value="InterPro"/>
</dbReference>
<dbReference type="Proteomes" id="UP000023268">
    <property type="component" value="Unassembled WGS sequence"/>
</dbReference>
<feature type="domain" description="HTH lysR-type" evidence="5">
    <location>
        <begin position="1"/>
        <end position="59"/>
    </location>
</feature>
<dbReference type="eggNOG" id="COG0583">
    <property type="taxonomic scope" value="Bacteria"/>
</dbReference>
<keyword evidence="3" id="KW-0238">DNA-binding</keyword>
<dbReference type="RefSeq" id="WP_051509616.1">
    <property type="nucleotide sequence ID" value="NZ_JEMG01000001.1"/>
</dbReference>
<evidence type="ECO:0000256" key="2">
    <source>
        <dbReference type="ARBA" id="ARBA00023015"/>
    </source>
</evidence>
<dbReference type="InterPro" id="IPR058163">
    <property type="entry name" value="LysR-type_TF_proteobact-type"/>
</dbReference>
<accession>A0A016XG50</accession>
<reference evidence="6 7" key="1">
    <citation type="submission" date="2014-02" db="EMBL/GenBank/DDBJ databases">
        <title>Draft Genome of Hylemonella gracilis isolated from the Niagara River.</title>
        <authorList>
            <person name="Pawlowski D.R."/>
            <person name="Koudelka G.B."/>
        </authorList>
    </citation>
    <scope>NUCLEOTIDE SEQUENCE [LARGE SCALE GENOMIC DNA]</scope>
    <source>
        <strain evidence="6 7">Niagara R</strain>
    </source>
</reference>
<sequence length="334" mass="36176">MQDLNDMLYFAEVVERGGFAAAGRTLGIPKSRLSRRIAELELNLGVRLLQRTTRKLSLTQAGELYLRHCAAVRDEAQAAQDALTAVQVEPRGVIRVACPITLAQTTVGHLVPHFMSQYPQVRVEMRVSNRVVDLVEEGVDVALRVRVSLDDSGSLVVKNLGESRSLLVAAPELLARQGTPKTVQDLARLDTVAMSAVEGRTTLRLLGPEIHGKRAEHLLVHQPRYVADDLVTLQHAVQRGIGMTALPDYLCHAALADGRLVEVLPGWAPQAGIVHAVFPSRRGLNPAVRSFLDFLGAHLRGHEIVIGAEVCVPSLQDTWSLRGNGLATTGPAPG</sequence>
<evidence type="ECO:0000313" key="7">
    <source>
        <dbReference type="Proteomes" id="UP000023268"/>
    </source>
</evidence>
<dbReference type="Pfam" id="PF03466">
    <property type="entry name" value="LysR_substrate"/>
    <property type="match status" value="1"/>
</dbReference>